<accession>A0AAD7MNS1</accession>
<dbReference type="EMBL" id="JARJLG010000230">
    <property type="protein sequence ID" value="KAJ7725231.1"/>
    <property type="molecule type" value="Genomic_DNA"/>
</dbReference>
<evidence type="ECO:0000256" key="1">
    <source>
        <dbReference type="SAM" id="MobiDB-lite"/>
    </source>
</evidence>
<proteinExistence type="predicted"/>
<name>A0AAD7MNS1_9AGAR</name>
<dbReference type="Proteomes" id="UP001215280">
    <property type="component" value="Unassembled WGS sequence"/>
</dbReference>
<evidence type="ECO:0000313" key="2">
    <source>
        <dbReference type="EMBL" id="KAJ7725231.1"/>
    </source>
</evidence>
<comment type="caution">
    <text evidence="2">The sequence shown here is derived from an EMBL/GenBank/DDBJ whole genome shotgun (WGS) entry which is preliminary data.</text>
</comment>
<feature type="compositionally biased region" description="Basic residues" evidence="1">
    <location>
        <begin position="273"/>
        <end position="286"/>
    </location>
</feature>
<organism evidence="2 3">
    <name type="scientific">Mycena maculata</name>
    <dbReference type="NCBI Taxonomy" id="230809"/>
    <lineage>
        <taxon>Eukaryota</taxon>
        <taxon>Fungi</taxon>
        <taxon>Dikarya</taxon>
        <taxon>Basidiomycota</taxon>
        <taxon>Agaricomycotina</taxon>
        <taxon>Agaricomycetes</taxon>
        <taxon>Agaricomycetidae</taxon>
        <taxon>Agaricales</taxon>
        <taxon>Marasmiineae</taxon>
        <taxon>Mycenaceae</taxon>
        <taxon>Mycena</taxon>
    </lineage>
</organism>
<dbReference type="AlphaFoldDB" id="A0AAD7MNS1"/>
<protein>
    <submittedName>
        <fullName evidence="2">Uncharacterized protein</fullName>
    </submittedName>
</protein>
<keyword evidence="3" id="KW-1185">Reference proteome</keyword>
<gene>
    <name evidence="2" type="ORF">DFH07DRAFT_783065</name>
</gene>
<evidence type="ECO:0000313" key="3">
    <source>
        <dbReference type="Proteomes" id="UP001215280"/>
    </source>
</evidence>
<sequence length="295" mass="33330">MAAVAIPDLVPETDTEASELNYILRFCQTPRFPTFKYGFFYGTRCRSRKVVAVPVDLGIDRLNSVNDLVTECWVPSTQAPNIRDMSLGRLRIDHFPYASDFKLDYSYTVFYVPQTSVPAHIPVNRCPAIERAQIPWYGNILVVRHGHRNPVINVDPMDARLVDLIIASPEPLQVPVSLATDTTPTPKISRCITQRNWNCRHHNGSGRLPDESVLSRRTSLRLGAKPDRTTIHPFAKPPFLLQTSGDRLLDRIVGAPNPCPPLNLTSIAMAKGHTSKKLKTQRKNKRSRLDRQYNL</sequence>
<feature type="region of interest" description="Disordered" evidence="1">
    <location>
        <begin position="272"/>
        <end position="295"/>
    </location>
</feature>
<reference evidence="2" key="1">
    <citation type="submission" date="2023-03" db="EMBL/GenBank/DDBJ databases">
        <title>Massive genome expansion in bonnet fungi (Mycena s.s.) driven by repeated elements and novel gene families across ecological guilds.</title>
        <authorList>
            <consortium name="Lawrence Berkeley National Laboratory"/>
            <person name="Harder C.B."/>
            <person name="Miyauchi S."/>
            <person name="Viragh M."/>
            <person name="Kuo A."/>
            <person name="Thoen E."/>
            <person name="Andreopoulos B."/>
            <person name="Lu D."/>
            <person name="Skrede I."/>
            <person name="Drula E."/>
            <person name="Henrissat B."/>
            <person name="Morin E."/>
            <person name="Kohler A."/>
            <person name="Barry K."/>
            <person name="LaButti K."/>
            <person name="Morin E."/>
            <person name="Salamov A."/>
            <person name="Lipzen A."/>
            <person name="Mereny Z."/>
            <person name="Hegedus B."/>
            <person name="Baldrian P."/>
            <person name="Stursova M."/>
            <person name="Weitz H."/>
            <person name="Taylor A."/>
            <person name="Grigoriev I.V."/>
            <person name="Nagy L.G."/>
            <person name="Martin F."/>
            <person name="Kauserud H."/>
        </authorList>
    </citation>
    <scope>NUCLEOTIDE SEQUENCE</scope>
    <source>
        <strain evidence="2">CBHHK188m</strain>
    </source>
</reference>